<evidence type="ECO:0000256" key="1">
    <source>
        <dbReference type="ARBA" id="ARBA00010097"/>
    </source>
</evidence>
<feature type="region of interest" description="Disordered" evidence="2">
    <location>
        <begin position="464"/>
        <end position="528"/>
    </location>
</feature>
<proteinExistence type="inferred from homology"/>
<feature type="region of interest" description="Disordered" evidence="2">
    <location>
        <begin position="591"/>
        <end position="676"/>
    </location>
</feature>
<dbReference type="Proteomes" id="UP000694412">
    <property type="component" value="Chromosome 19"/>
</dbReference>
<feature type="region of interest" description="Disordered" evidence="2">
    <location>
        <begin position="540"/>
        <end position="562"/>
    </location>
</feature>
<feature type="region of interest" description="Disordered" evidence="2">
    <location>
        <begin position="404"/>
        <end position="442"/>
    </location>
</feature>
<dbReference type="Ensembl" id="ENSCJPT00005026882.1">
    <property type="protein sequence ID" value="ENSCJPP00005019408.1"/>
    <property type="gene ID" value="ENSCJPG00005014454.1"/>
</dbReference>
<organism evidence="3 4">
    <name type="scientific">Coturnix japonica</name>
    <name type="common">Japanese quail</name>
    <name type="synonym">Coturnix coturnix japonica</name>
    <dbReference type="NCBI Taxonomy" id="93934"/>
    <lineage>
        <taxon>Eukaryota</taxon>
        <taxon>Metazoa</taxon>
        <taxon>Chordata</taxon>
        <taxon>Craniata</taxon>
        <taxon>Vertebrata</taxon>
        <taxon>Euteleostomi</taxon>
        <taxon>Archelosauria</taxon>
        <taxon>Archosauria</taxon>
        <taxon>Dinosauria</taxon>
        <taxon>Saurischia</taxon>
        <taxon>Theropoda</taxon>
        <taxon>Coelurosauria</taxon>
        <taxon>Aves</taxon>
        <taxon>Neognathae</taxon>
        <taxon>Galloanserae</taxon>
        <taxon>Galliformes</taxon>
        <taxon>Phasianidae</taxon>
        <taxon>Perdicinae</taxon>
        <taxon>Coturnix</taxon>
    </lineage>
</organism>
<reference evidence="3" key="2">
    <citation type="submission" date="2025-08" db="UniProtKB">
        <authorList>
            <consortium name="Ensembl"/>
        </authorList>
    </citation>
    <scope>IDENTIFICATION</scope>
</reference>
<dbReference type="GO" id="GO:0003714">
    <property type="term" value="F:transcription corepressor activity"/>
    <property type="evidence" value="ECO:0007669"/>
    <property type="project" value="TreeGrafter"/>
</dbReference>
<evidence type="ECO:0000313" key="4">
    <source>
        <dbReference type="Proteomes" id="UP000694412"/>
    </source>
</evidence>
<dbReference type="PANTHER" id="PTHR13992:SF5">
    <property type="entry name" value="NUCLEAR RECEPTOR COREPRESSOR 1"/>
    <property type="match status" value="1"/>
</dbReference>
<feature type="compositionally biased region" description="Polar residues" evidence="2">
    <location>
        <begin position="404"/>
        <end position="420"/>
    </location>
</feature>
<feature type="compositionally biased region" description="Polar residues" evidence="2">
    <location>
        <begin position="927"/>
        <end position="937"/>
    </location>
</feature>
<feature type="compositionally biased region" description="Polar residues" evidence="2">
    <location>
        <begin position="499"/>
        <end position="525"/>
    </location>
</feature>
<feature type="compositionally biased region" description="Polar residues" evidence="2">
    <location>
        <begin position="815"/>
        <end position="825"/>
    </location>
</feature>
<evidence type="ECO:0000313" key="3">
    <source>
        <dbReference type="Ensembl" id="ENSCJPP00005019408.1"/>
    </source>
</evidence>
<sequence length="960" mass="104567">NIFETTKFKILYIKMKDTGLAGISSGKSANHERKNTLTPTQRESVPAKSPVPGVDPVVAHSPFDPHHRGATPEVYRSHLPPHLDPAMPFHRALDPAAAAYLFQRQLSPTPGYPSQYQLYAMENTRQTILNDYITSQQMQVNLRPDVTRGLSPREQTLALPYAGARGIIDLNNMAPTILVPHPGGTSTPPMERITYIPGTQLTFPPRPYNPASLSPGHPTHLAASAAASAEREREREREKEERERERERITSVPAELYLRPGTEQPGRPGSHGYVRSPSPSVRSQENILQQRPSIFQGTNGTSVITPLDPAAQLRIMQLTPGAPSITQGLPASRYNTAADALAALVDAAASAPQMEVAKAKDAKHEGTRIEENVGRRSAVVTEQQQMEQKTLEVEKRAVQCPYTSANFSGGKSQGQSSTVVYSEAGKEKGPPPKSRYEEELRTRGKTTITAANFIDVIITRQIASDKDARDRGSQSSDSSSSLSSHRYEAPGDAIEVISPANSPIPTQEKLQPYQQETPKPSQAESDPNRQYEGTIHRYRAQQEPPPSPQQPPPPSSQAEGMAHVPRTHRLITLADHICQIITQDFARNQAASQASLQPPTTTFQNSTPAPTPVSTRAKTSNRYSPESQSQPVHHQRPGARVSPENLSDKSRGRPGKSPERSHVSSEPYEPISPPQVPVVHEKQENVLLLSQRAEPTEQRTDSRSPGGISYLPSFFTKLENTSPMVKSKKQEIFRKLNSSGGGDSDMATAQPGTEIFNLPAVTTSGAVSSRGHSFADPASNLGLEDIIRKALMGNFDDKSEDHGVVMSQSIAVAPGNSSAVVSASNETRREEANPSPNSGAVSKQKLIGKSNSRKSKSPIPGQGYLGSERPSSVSSVHSEGDYHRQTPVWAWEDRPSSTGSTQFPYNPLTMRMLSSTPPTSIACAPPSMSQATTHQQNRIWEREPAPLLSAQYETLSDSDD</sequence>
<feature type="compositionally biased region" description="Low complexity" evidence="2">
    <location>
        <begin position="473"/>
        <end position="484"/>
    </location>
</feature>
<name>A0A8C2TZW9_COTJA</name>
<feature type="compositionally biased region" description="Basic and acidic residues" evidence="2">
    <location>
        <begin position="229"/>
        <end position="249"/>
    </location>
</feature>
<feature type="compositionally biased region" description="Polar residues" evidence="2">
    <location>
        <begin position="591"/>
        <end position="632"/>
    </location>
</feature>
<feature type="region of interest" description="Disordered" evidence="2">
    <location>
        <begin position="815"/>
        <end position="937"/>
    </location>
</feature>
<dbReference type="PANTHER" id="PTHR13992">
    <property type="entry name" value="NUCLEAR RECEPTOR CO-REPRESSOR RELATED NCOR"/>
    <property type="match status" value="1"/>
</dbReference>
<gene>
    <name evidence="3" type="primary">NCOR1</name>
</gene>
<feature type="region of interest" description="Disordered" evidence="2">
    <location>
        <begin position="204"/>
        <end position="280"/>
    </location>
</feature>
<reference evidence="3" key="1">
    <citation type="submission" date="2015-11" db="EMBL/GenBank/DDBJ databases">
        <authorList>
            <consortium name="International Coturnix japonica Genome Analysis Consortium"/>
            <person name="Warren W."/>
            <person name="Burt D.W."/>
            <person name="Antin P.B."/>
            <person name="Lanford R."/>
            <person name="Gros J."/>
            <person name="Wilson R.K."/>
        </authorList>
    </citation>
    <scope>NUCLEOTIDE SEQUENCE [LARGE SCALE GENOMIC DNA]</scope>
</reference>
<dbReference type="GO" id="GO:0000785">
    <property type="term" value="C:chromatin"/>
    <property type="evidence" value="ECO:0007669"/>
    <property type="project" value="TreeGrafter"/>
</dbReference>
<feature type="compositionally biased region" description="Basic and acidic residues" evidence="2">
    <location>
        <begin position="646"/>
        <end position="663"/>
    </location>
</feature>
<comment type="similarity">
    <text evidence="1">Belongs to the N-CoR nuclear receptor corepressors family.</text>
</comment>
<dbReference type="InterPro" id="IPR051571">
    <property type="entry name" value="N-CoR_corepressor"/>
</dbReference>
<dbReference type="AlphaFoldDB" id="A0A8C2TZW9"/>
<protein>
    <submittedName>
        <fullName evidence="3">Nuclear receptor corepressor 1</fullName>
    </submittedName>
</protein>
<dbReference type="GO" id="GO:0000122">
    <property type="term" value="P:negative regulation of transcription by RNA polymerase II"/>
    <property type="evidence" value="ECO:0007669"/>
    <property type="project" value="TreeGrafter"/>
</dbReference>
<feature type="compositionally biased region" description="Basic and acidic residues" evidence="2">
    <location>
        <begin position="424"/>
        <end position="442"/>
    </location>
</feature>
<feature type="compositionally biased region" description="Pro residues" evidence="2">
    <location>
        <begin position="543"/>
        <end position="555"/>
    </location>
</feature>
<reference evidence="3" key="3">
    <citation type="submission" date="2025-09" db="UniProtKB">
        <authorList>
            <consortium name="Ensembl"/>
        </authorList>
    </citation>
    <scope>IDENTIFICATION</scope>
</reference>
<feature type="region of interest" description="Disordered" evidence="2">
    <location>
        <begin position="22"/>
        <end position="54"/>
    </location>
</feature>
<accession>A0A8C2TZW9</accession>
<evidence type="ECO:0000256" key="2">
    <source>
        <dbReference type="SAM" id="MobiDB-lite"/>
    </source>
</evidence>
<keyword evidence="4" id="KW-1185">Reference proteome</keyword>
<dbReference type="GeneTree" id="ENSGT00940000155093"/>
<dbReference type="GO" id="GO:0046966">
    <property type="term" value="F:nuclear thyroid hormone receptor binding"/>
    <property type="evidence" value="ECO:0007669"/>
    <property type="project" value="TreeGrafter"/>
</dbReference>